<gene>
    <name evidence="1" type="ORF">FJT64_017088</name>
</gene>
<comment type="caution">
    <text evidence="1">The sequence shown here is derived from an EMBL/GenBank/DDBJ whole genome shotgun (WGS) entry which is preliminary data.</text>
</comment>
<evidence type="ECO:0000313" key="1">
    <source>
        <dbReference type="EMBL" id="KAF0312109.1"/>
    </source>
</evidence>
<dbReference type="EMBL" id="VIIS01000190">
    <property type="protein sequence ID" value="KAF0312109.1"/>
    <property type="molecule type" value="Genomic_DNA"/>
</dbReference>
<keyword evidence="2" id="KW-1185">Reference proteome</keyword>
<proteinExistence type="predicted"/>
<sequence length="115" mass="12895">MGVSNSNYMLMFKLTDLMVTLSMMRAGIRRNNTNAMLSGRQRFAPVFYTGPNDTYQRLLLRDTLQRVQAPPVIQQYLRAATSFTVTGDETRGEGGDFILEAKNRETKASGSHLVS</sequence>
<dbReference type="OrthoDB" id="10063844at2759"/>
<name>A0A6A4X3M9_AMPAM</name>
<reference evidence="1 2" key="1">
    <citation type="submission" date="2019-07" db="EMBL/GenBank/DDBJ databases">
        <title>Draft genome assembly of a fouling barnacle, Amphibalanus amphitrite (Darwin, 1854): The first reference genome for Thecostraca.</title>
        <authorList>
            <person name="Kim W."/>
        </authorList>
    </citation>
    <scope>NUCLEOTIDE SEQUENCE [LARGE SCALE GENOMIC DNA]</scope>
    <source>
        <strain evidence="1">SNU_AA5</strain>
        <tissue evidence="1">Soma without cirri and trophi</tissue>
    </source>
</reference>
<accession>A0A6A4X3M9</accession>
<organism evidence="1 2">
    <name type="scientific">Amphibalanus amphitrite</name>
    <name type="common">Striped barnacle</name>
    <name type="synonym">Balanus amphitrite</name>
    <dbReference type="NCBI Taxonomy" id="1232801"/>
    <lineage>
        <taxon>Eukaryota</taxon>
        <taxon>Metazoa</taxon>
        <taxon>Ecdysozoa</taxon>
        <taxon>Arthropoda</taxon>
        <taxon>Crustacea</taxon>
        <taxon>Multicrustacea</taxon>
        <taxon>Cirripedia</taxon>
        <taxon>Thoracica</taxon>
        <taxon>Thoracicalcarea</taxon>
        <taxon>Balanomorpha</taxon>
        <taxon>Balanoidea</taxon>
        <taxon>Balanidae</taxon>
        <taxon>Amphibalaninae</taxon>
        <taxon>Amphibalanus</taxon>
    </lineage>
</organism>
<evidence type="ECO:0000313" key="2">
    <source>
        <dbReference type="Proteomes" id="UP000440578"/>
    </source>
</evidence>
<protein>
    <submittedName>
        <fullName evidence="1">Uncharacterized protein</fullName>
    </submittedName>
</protein>
<dbReference type="Proteomes" id="UP000440578">
    <property type="component" value="Unassembled WGS sequence"/>
</dbReference>
<dbReference type="AlphaFoldDB" id="A0A6A4X3M9"/>